<feature type="transmembrane region" description="Helical" evidence="7">
    <location>
        <begin position="177"/>
        <end position="199"/>
    </location>
</feature>
<comment type="subcellular location">
    <subcellularLocation>
        <location evidence="1 7">Endoplasmic reticulum membrane</location>
        <topology evidence="1 7">Multi-pass membrane protein</topology>
    </subcellularLocation>
</comment>
<evidence type="ECO:0000256" key="6">
    <source>
        <dbReference type="ARBA" id="ARBA00023136"/>
    </source>
</evidence>
<dbReference type="Pfam" id="PF04511">
    <property type="entry name" value="DER1"/>
    <property type="match status" value="1"/>
</dbReference>
<sequence length="244" mass="28648">MDVGADMQGFDLFSWYMNIPPVSRIYFTSAFLTTTCCAVEIINPYYLYYNKELIFEGQVWRLISPFLFFGLFSVDFLFNMYFLIRHCRQLEEGDFRGKPSEFVLMIFFGIGMICLLTPFLQSHNFLGSALTFMFTYVWGRRNEDVRMSMFGIITFSAPYLPWVMLAFGFLVGNAIDMSLIGIVVGHSYYFLKYVFPVVAEIRGWKRKELLVPPRVFRYICGEELEDDHVQMVAPRENEVHEHQD</sequence>
<dbReference type="PANTHER" id="PTHR11009">
    <property type="entry name" value="DER1-LIKE PROTEIN, DERLIN"/>
    <property type="match status" value="1"/>
</dbReference>
<keyword evidence="6 7" id="KW-0472">Membrane</keyword>
<organism evidence="8 9">
    <name type="scientific">Chaetoceros tenuissimus</name>
    <dbReference type="NCBI Taxonomy" id="426638"/>
    <lineage>
        <taxon>Eukaryota</taxon>
        <taxon>Sar</taxon>
        <taxon>Stramenopiles</taxon>
        <taxon>Ochrophyta</taxon>
        <taxon>Bacillariophyta</taxon>
        <taxon>Coscinodiscophyceae</taxon>
        <taxon>Chaetocerotophycidae</taxon>
        <taxon>Chaetocerotales</taxon>
        <taxon>Chaetocerotaceae</taxon>
        <taxon>Chaetoceros</taxon>
    </lineage>
</organism>
<keyword evidence="9" id="KW-1185">Reference proteome</keyword>
<comment type="similarity">
    <text evidence="2 7">Belongs to the derlin family.</text>
</comment>
<evidence type="ECO:0000256" key="1">
    <source>
        <dbReference type="ARBA" id="ARBA00004477"/>
    </source>
</evidence>
<dbReference type="Proteomes" id="UP001054902">
    <property type="component" value="Unassembled WGS sequence"/>
</dbReference>
<gene>
    <name evidence="8" type="ORF">CTEN210_12381</name>
</gene>
<dbReference type="AlphaFoldDB" id="A0AAD3D385"/>
<evidence type="ECO:0000256" key="3">
    <source>
        <dbReference type="ARBA" id="ARBA00022692"/>
    </source>
</evidence>
<keyword evidence="5 7" id="KW-1133">Transmembrane helix</keyword>
<accession>A0AAD3D385</accession>
<feature type="transmembrane region" description="Helical" evidence="7">
    <location>
        <begin position="25"/>
        <end position="47"/>
    </location>
</feature>
<evidence type="ECO:0000313" key="8">
    <source>
        <dbReference type="EMBL" id="GFH55905.1"/>
    </source>
</evidence>
<evidence type="ECO:0000313" key="9">
    <source>
        <dbReference type="Proteomes" id="UP001054902"/>
    </source>
</evidence>
<feature type="transmembrane region" description="Helical" evidence="7">
    <location>
        <begin position="104"/>
        <end position="137"/>
    </location>
</feature>
<proteinExistence type="inferred from homology"/>
<evidence type="ECO:0000256" key="7">
    <source>
        <dbReference type="RuleBase" id="RU363059"/>
    </source>
</evidence>
<evidence type="ECO:0000256" key="2">
    <source>
        <dbReference type="ARBA" id="ARBA00008917"/>
    </source>
</evidence>
<dbReference type="GO" id="GO:0005789">
    <property type="term" value="C:endoplasmic reticulum membrane"/>
    <property type="evidence" value="ECO:0007669"/>
    <property type="project" value="UniProtKB-SubCell"/>
</dbReference>
<dbReference type="GO" id="GO:0006950">
    <property type="term" value="P:response to stress"/>
    <property type="evidence" value="ECO:0007669"/>
    <property type="project" value="UniProtKB-ARBA"/>
</dbReference>
<comment type="caution">
    <text evidence="8">The sequence shown here is derived from an EMBL/GenBank/DDBJ whole genome shotgun (WGS) entry which is preliminary data.</text>
</comment>
<keyword evidence="3 7" id="KW-0812">Transmembrane</keyword>
<keyword evidence="4 7" id="KW-0256">Endoplasmic reticulum</keyword>
<evidence type="ECO:0000256" key="5">
    <source>
        <dbReference type="ARBA" id="ARBA00022989"/>
    </source>
</evidence>
<evidence type="ECO:0000256" key="4">
    <source>
        <dbReference type="ARBA" id="ARBA00022824"/>
    </source>
</evidence>
<reference evidence="8 9" key="1">
    <citation type="journal article" date="2021" name="Sci. Rep.">
        <title>The genome of the diatom Chaetoceros tenuissimus carries an ancient integrated fragment of an extant virus.</title>
        <authorList>
            <person name="Hongo Y."/>
            <person name="Kimura K."/>
            <person name="Takaki Y."/>
            <person name="Yoshida Y."/>
            <person name="Baba S."/>
            <person name="Kobayashi G."/>
            <person name="Nagasaki K."/>
            <person name="Hano T."/>
            <person name="Tomaru Y."/>
        </authorList>
    </citation>
    <scope>NUCLEOTIDE SEQUENCE [LARGE SCALE GENOMIC DNA]</scope>
    <source>
        <strain evidence="8 9">NIES-3715</strain>
    </source>
</reference>
<dbReference type="EMBL" id="BLLK01000051">
    <property type="protein sequence ID" value="GFH55905.1"/>
    <property type="molecule type" value="Genomic_DNA"/>
</dbReference>
<dbReference type="InterPro" id="IPR035952">
    <property type="entry name" value="Rhomboid-like_sf"/>
</dbReference>
<feature type="transmembrane region" description="Helical" evidence="7">
    <location>
        <begin position="59"/>
        <end position="84"/>
    </location>
</feature>
<comment type="function">
    <text evidence="7">May be involved in the degradation of misfolded endoplasmic reticulum (ER) luminal proteins.</text>
</comment>
<dbReference type="InterPro" id="IPR007599">
    <property type="entry name" value="DER1"/>
</dbReference>
<dbReference type="SUPFAM" id="SSF144091">
    <property type="entry name" value="Rhomboid-like"/>
    <property type="match status" value="1"/>
</dbReference>
<protein>
    <recommendedName>
        <fullName evidence="7">Derlin</fullName>
    </recommendedName>
</protein>
<name>A0AAD3D385_9STRA</name>
<feature type="transmembrane region" description="Helical" evidence="7">
    <location>
        <begin position="149"/>
        <end position="171"/>
    </location>
</feature>